<dbReference type="RefSeq" id="XP_001884442.1">
    <property type="nucleotide sequence ID" value="XM_001884407.1"/>
</dbReference>
<dbReference type="Proteomes" id="UP000001194">
    <property type="component" value="Unassembled WGS sequence"/>
</dbReference>
<name>B0DKE3_LACBS</name>
<proteinExistence type="predicted"/>
<reference evidence="2 3" key="1">
    <citation type="journal article" date="2008" name="Nature">
        <title>The genome of Laccaria bicolor provides insights into mycorrhizal symbiosis.</title>
        <authorList>
            <person name="Martin F."/>
            <person name="Aerts A."/>
            <person name="Ahren D."/>
            <person name="Brun A."/>
            <person name="Danchin E.G.J."/>
            <person name="Duchaussoy F."/>
            <person name="Gibon J."/>
            <person name="Kohler A."/>
            <person name="Lindquist E."/>
            <person name="Pereda V."/>
            <person name="Salamov A."/>
            <person name="Shapiro H.J."/>
            <person name="Wuyts J."/>
            <person name="Blaudez D."/>
            <person name="Buee M."/>
            <person name="Brokstein P."/>
            <person name="Canbaeck B."/>
            <person name="Cohen D."/>
            <person name="Courty P.E."/>
            <person name="Coutinho P.M."/>
            <person name="Delaruelle C."/>
            <person name="Detter J.C."/>
            <person name="Deveau A."/>
            <person name="DiFazio S."/>
            <person name="Duplessis S."/>
            <person name="Fraissinet-Tachet L."/>
            <person name="Lucic E."/>
            <person name="Frey-Klett P."/>
            <person name="Fourrey C."/>
            <person name="Feussner I."/>
            <person name="Gay G."/>
            <person name="Grimwood J."/>
            <person name="Hoegger P.J."/>
            <person name="Jain P."/>
            <person name="Kilaru S."/>
            <person name="Labbe J."/>
            <person name="Lin Y.C."/>
            <person name="Legue V."/>
            <person name="Le Tacon F."/>
            <person name="Marmeisse R."/>
            <person name="Melayah D."/>
            <person name="Montanini B."/>
            <person name="Muratet M."/>
            <person name="Nehls U."/>
            <person name="Niculita-Hirzel H."/>
            <person name="Oudot-Le Secq M.P."/>
            <person name="Peter M."/>
            <person name="Quesneville H."/>
            <person name="Rajashekar B."/>
            <person name="Reich M."/>
            <person name="Rouhier N."/>
            <person name="Schmutz J."/>
            <person name="Yin T."/>
            <person name="Chalot M."/>
            <person name="Henrissat B."/>
            <person name="Kuees U."/>
            <person name="Lucas S."/>
            <person name="Van de Peer Y."/>
            <person name="Podila G.K."/>
            <person name="Polle A."/>
            <person name="Pukkila P.J."/>
            <person name="Richardson P.M."/>
            <person name="Rouze P."/>
            <person name="Sanders I.R."/>
            <person name="Stajich J.E."/>
            <person name="Tunlid A."/>
            <person name="Tuskan G."/>
            <person name="Grigoriev I.V."/>
        </authorList>
    </citation>
    <scope>NUCLEOTIDE SEQUENCE [LARGE SCALE GENOMIC DNA]</scope>
    <source>
        <strain evidence="3">S238N-H82 / ATCC MYA-4686</strain>
    </source>
</reference>
<keyword evidence="3" id="KW-1185">Reference proteome</keyword>
<protein>
    <submittedName>
        <fullName evidence="2">Predicted protein</fullName>
    </submittedName>
</protein>
<sequence length="183" mass="21490">MEVIKLAHGIYQLSLKFKESLDKVKENRKAVEEFERQILRPIQYLREKFELLHDRGSQYEELRSELTVLRSELDSLLQKCKDMELHRGLTFKAWWNSDKIKGEIDSIQKRLESCRQIYLVRIEICLQEMQHGDNFVKFGLVGACLISDRDHNEGIVEEVGQCDRYAPSRDTAARDVAKTTIYP</sequence>
<feature type="coiled-coil region" evidence="1">
    <location>
        <begin position="17"/>
        <end position="79"/>
    </location>
</feature>
<dbReference type="AlphaFoldDB" id="B0DKE3"/>
<dbReference type="GeneID" id="6079937"/>
<accession>B0DKE3</accession>
<gene>
    <name evidence="2" type="ORF">LACBIDRAFT_303820</name>
</gene>
<keyword evidence="1" id="KW-0175">Coiled coil</keyword>
<evidence type="ECO:0000313" key="2">
    <source>
        <dbReference type="EMBL" id="EDR05052.1"/>
    </source>
</evidence>
<organism evidence="3">
    <name type="scientific">Laccaria bicolor (strain S238N-H82 / ATCC MYA-4686)</name>
    <name type="common">Bicoloured deceiver</name>
    <name type="synonym">Laccaria laccata var. bicolor</name>
    <dbReference type="NCBI Taxonomy" id="486041"/>
    <lineage>
        <taxon>Eukaryota</taxon>
        <taxon>Fungi</taxon>
        <taxon>Dikarya</taxon>
        <taxon>Basidiomycota</taxon>
        <taxon>Agaricomycotina</taxon>
        <taxon>Agaricomycetes</taxon>
        <taxon>Agaricomycetidae</taxon>
        <taxon>Agaricales</taxon>
        <taxon>Agaricineae</taxon>
        <taxon>Hydnangiaceae</taxon>
        <taxon>Laccaria</taxon>
    </lineage>
</organism>
<evidence type="ECO:0000313" key="3">
    <source>
        <dbReference type="Proteomes" id="UP000001194"/>
    </source>
</evidence>
<dbReference type="KEGG" id="lbc:LACBIDRAFT_303820"/>
<dbReference type="HOGENOM" id="CLU_1475420_0_0_1"/>
<dbReference type="EMBL" id="DS547115">
    <property type="protein sequence ID" value="EDR05052.1"/>
    <property type="molecule type" value="Genomic_DNA"/>
</dbReference>
<dbReference type="InParanoid" id="B0DKE3"/>
<evidence type="ECO:0000256" key="1">
    <source>
        <dbReference type="SAM" id="Coils"/>
    </source>
</evidence>